<feature type="active site" description="Nucleophile" evidence="4 5">
    <location>
        <position position="51"/>
    </location>
</feature>
<evidence type="ECO:0000256" key="6">
    <source>
        <dbReference type="PIRSR" id="PIRSR001430-2"/>
    </source>
</evidence>
<dbReference type="AlphaFoldDB" id="A0A1N6ES57"/>
<sequence>MRIALGIEYDGSAYCGWQHQDHCDAVQTHVEAALSFVADHPIEVVCAGRTDTGVHALNQVVHFDTTAERPLRAWVEGVNTRLPDAIRIHWVKPVAEDFDARFSAVARRYRYVIHNVPTRSALLRQRVTWVREPLDAAAMDKAAQALVGEQDFSSFRAAGCQARHPMREVQRVHVHRQGNMVLVDIQANAFLHHMVRNIVGSLLKVGQGERPVEWIAELLAAKDRTQAAETAPAAGLYFVTAVYPPALGIAEREPDCVVWRCA</sequence>
<feature type="binding site" evidence="4 6">
    <location>
        <position position="109"/>
    </location>
    <ligand>
        <name>substrate</name>
    </ligand>
</feature>
<dbReference type="GO" id="GO:0031119">
    <property type="term" value="P:tRNA pseudouridine synthesis"/>
    <property type="evidence" value="ECO:0007669"/>
    <property type="project" value="UniProtKB-UniRule"/>
</dbReference>
<dbReference type="SUPFAM" id="SSF55120">
    <property type="entry name" value="Pseudouridine synthase"/>
    <property type="match status" value="1"/>
</dbReference>
<comment type="caution">
    <text evidence="4">Lacks conserved residue(s) required for the propagation of feature annotation.</text>
</comment>
<dbReference type="HAMAP" id="MF_00171">
    <property type="entry name" value="TruA"/>
    <property type="match status" value="1"/>
</dbReference>
<dbReference type="GO" id="GO:0160147">
    <property type="term" value="F:tRNA pseudouridine(38-40) synthase activity"/>
    <property type="evidence" value="ECO:0007669"/>
    <property type="project" value="UniProtKB-EC"/>
</dbReference>
<dbReference type="InterPro" id="IPR020097">
    <property type="entry name" value="PsdUridine_synth_TruA_a/b_dom"/>
</dbReference>
<dbReference type="FunFam" id="3.30.70.580:FF:000001">
    <property type="entry name" value="tRNA pseudouridine synthase A"/>
    <property type="match status" value="1"/>
</dbReference>
<organism evidence="9 10">
    <name type="scientific">Sulfurivirga caldicuralii</name>
    <dbReference type="NCBI Taxonomy" id="364032"/>
    <lineage>
        <taxon>Bacteria</taxon>
        <taxon>Pseudomonadati</taxon>
        <taxon>Pseudomonadota</taxon>
        <taxon>Gammaproteobacteria</taxon>
        <taxon>Thiotrichales</taxon>
        <taxon>Piscirickettsiaceae</taxon>
        <taxon>Sulfurivirga</taxon>
    </lineage>
</organism>
<dbReference type="STRING" id="364032.SAMN05443662_0744"/>
<comment type="similarity">
    <text evidence="1 4 7">Belongs to the tRNA pseudouridine synthase TruA family.</text>
</comment>
<feature type="domain" description="Pseudouridine synthase I TruA alpha/beta" evidence="8">
    <location>
        <begin position="142"/>
        <end position="244"/>
    </location>
</feature>
<gene>
    <name evidence="4" type="primary">truA</name>
    <name evidence="9" type="ORF">SAMN05443662_0744</name>
</gene>
<keyword evidence="2 4" id="KW-0819">tRNA processing</keyword>
<keyword evidence="3 4" id="KW-0413">Isomerase</keyword>
<dbReference type="PANTHER" id="PTHR11142:SF0">
    <property type="entry name" value="TRNA PSEUDOURIDINE SYNTHASE-LIKE 1"/>
    <property type="match status" value="1"/>
</dbReference>
<dbReference type="EC" id="5.4.99.12" evidence="4"/>
<dbReference type="RefSeq" id="WP_074201051.1">
    <property type="nucleotide sequence ID" value="NZ_FSRE01000002.1"/>
</dbReference>
<keyword evidence="10" id="KW-1185">Reference proteome</keyword>
<dbReference type="InterPro" id="IPR020103">
    <property type="entry name" value="PsdUridine_synth_cat_dom_sf"/>
</dbReference>
<evidence type="ECO:0000256" key="7">
    <source>
        <dbReference type="RuleBase" id="RU003792"/>
    </source>
</evidence>
<comment type="subunit">
    <text evidence="4">Homodimer.</text>
</comment>
<evidence type="ECO:0000256" key="4">
    <source>
        <dbReference type="HAMAP-Rule" id="MF_00171"/>
    </source>
</evidence>
<proteinExistence type="inferred from homology"/>
<dbReference type="Proteomes" id="UP000198461">
    <property type="component" value="Unassembled WGS sequence"/>
</dbReference>
<dbReference type="GO" id="GO:0003723">
    <property type="term" value="F:RNA binding"/>
    <property type="evidence" value="ECO:0007669"/>
    <property type="project" value="InterPro"/>
</dbReference>
<dbReference type="NCBIfam" id="TIGR00071">
    <property type="entry name" value="hisT_truA"/>
    <property type="match status" value="1"/>
</dbReference>
<dbReference type="PIRSF" id="PIRSF001430">
    <property type="entry name" value="tRNA_psdUrid_synth"/>
    <property type="match status" value="1"/>
</dbReference>
<dbReference type="InterPro" id="IPR020094">
    <property type="entry name" value="TruA/RsuA/RluB/E/F_N"/>
</dbReference>
<evidence type="ECO:0000313" key="10">
    <source>
        <dbReference type="Proteomes" id="UP000198461"/>
    </source>
</evidence>
<dbReference type="PANTHER" id="PTHR11142">
    <property type="entry name" value="PSEUDOURIDYLATE SYNTHASE"/>
    <property type="match status" value="1"/>
</dbReference>
<dbReference type="Gene3D" id="3.30.70.660">
    <property type="entry name" value="Pseudouridine synthase I, catalytic domain, C-terminal subdomain"/>
    <property type="match status" value="1"/>
</dbReference>
<dbReference type="EMBL" id="FSRE01000002">
    <property type="protein sequence ID" value="SIN85856.1"/>
    <property type="molecule type" value="Genomic_DNA"/>
</dbReference>
<dbReference type="InterPro" id="IPR001406">
    <property type="entry name" value="PsdUridine_synth_TruA"/>
</dbReference>
<name>A0A1N6ES57_9GAMM</name>
<comment type="catalytic activity">
    <reaction evidence="4 7">
        <text>uridine(38/39/40) in tRNA = pseudouridine(38/39/40) in tRNA</text>
        <dbReference type="Rhea" id="RHEA:22376"/>
        <dbReference type="Rhea" id="RHEA-COMP:10085"/>
        <dbReference type="Rhea" id="RHEA-COMP:10087"/>
        <dbReference type="ChEBI" id="CHEBI:65314"/>
        <dbReference type="ChEBI" id="CHEBI:65315"/>
        <dbReference type="EC" id="5.4.99.12"/>
    </reaction>
</comment>
<comment type="function">
    <text evidence="4">Formation of pseudouridine at positions 38, 39 and 40 in the anticodon stem and loop of transfer RNAs.</text>
</comment>
<reference evidence="9 10" key="1">
    <citation type="submission" date="2016-11" db="EMBL/GenBank/DDBJ databases">
        <authorList>
            <person name="Jaros S."/>
            <person name="Januszkiewicz K."/>
            <person name="Wedrychowicz H."/>
        </authorList>
    </citation>
    <scope>NUCLEOTIDE SEQUENCE [LARGE SCALE GENOMIC DNA]</scope>
    <source>
        <strain evidence="9 10">DSM 17737</strain>
    </source>
</reference>
<evidence type="ECO:0000256" key="3">
    <source>
        <dbReference type="ARBA" id="ARBA00023235"/>
    </source>
</evidence>
<protein>
    <recommendedName>
        <fullName evidence="4">tRNA pseudouridine synthase A</fullName>
        <ecNumber evidence="4">5.4.99.12</ecNumber>
    </recommendedName>
    <alternativeName>
        <fullName evidence="4">tRNA pseudouridine(38-40) synthase</fullName>
    </alternativeName>
    <alternativeName>
        <fullName evidence="4">tRNA pseudouridylate synthase I</fullName>
    </alternativeName>
    <alternativeName>
        <fullName evidence="4">tRNA-uridine isomerase I</fullName>
    </alternativeName>
</protein>
<evidence type="ECO:0000259" key="8">
    <source>
        <dbReference type="Pfam" id="PF01416"/>
    </source>
</evidence>
<dbReference type="OrthoDB" id="9811823at2"/>
<accession>A0A1N6ES57</accession>
<dbReference type="Pfam" id="PF01416">
    <property type="entry name" value="PseudoU_synth_1"/>
    <property type="match status" value="2"/>
</dbReference>
<evidence type="ECO:0000256" key="5">
    <source>
        <dbReference type="PIRSR" id="PIRSR001430-1"/>
    </source>
</evidence>
<dbReference type="InterPro" id="IPR020095">
    <property type="entry name" value="PsdUridine_synth_TruA_C"/>
</dbReference>
<evidence type="ECO:0000313" key="9">
    <source>
        <dbReference type="EMBL" id="SIN85856.1"/>
    </source>
</evidence>
<evidence type="ECO:0000256" key="2">
    <source>
        <dbReference type="ARBA" id="ARBA00022694"/>
    </source>
</evidence>
<dbReference type="CDD" id="cd02570">
    <property type="entry name" value="PseudoU_synth_EcTruA"/>
    <property type="match status" value="1"/>
</dbReference>
<feature type="domain" description="Pseudouridine synthase I TruA alpha/beta" evidence="8">
    <location>
        <begin position="8"/>
        <end position="102"/>
    </location>
</feature>
<evidence type="ECO:0000256" key="1">
    <source>
        <dbReference type="ARBA" id="ARBA00009375"/>
    </source>
</evidence>
<dbReference type="Gene3D" id="3.30.70.580">
    <property type="entry name" value="Pseudouridine synthase I, catalytic domain, N-terminal subdomain"/>
    <property type="match status" value="1"/>
</dbReference>